<feature type="region of interest" description="Disordered" evidence="2">
    <location>
        <begin position="128"/>
        <end position="158"/>
    </location>
</feature>
<dbReference type="AlphaFoldDB" id="A0ABD2PEZ3"/>
<feature type="region of interest" description="Disordered" evidence="2">
    <location>
        <begin position="269"/>
        <end position="295"/>
    </location>
</feature>
<feature type="region of interest" description="Disordered" evidence="2">
    <location>
        <begin position="72"/>
        <end position="116"/>
    </location>
</feature>
<keyword evidence="4" id="KW-1185">Reference proteome</keyword>
<feature type="compositionally biased region" description="Basic and acidic residues" evidence="2">
    <location>
        <begin position="532"/>
        <end position="547"/>
    </location>
</feature>
<evidence type="ECO:0000256" key="1">
    <source>
        <dbReference type="SAM" id="Coils"/>
    </source>
</evidence>
<feature type="compositionally biased region" description="Polar residues" evidence="2">
    <location>
        <begin position="129"/>
        <end position="142"/>
    </location>
</feature>
<evidence type="ECO:0000313" key="4">
    <source>
        <dbReference type="Proteomes" id="UP001516400"/>
    </source>
</evidence>
<feature type="region of interest" description="Disordered" evidence="2">
    <location>
        <begin position="24"/>
        <end position="52"/>
    </location>
</feature>
<dbReference type="EMBL" id="JABFTP020000186">
    <property type="protein sequence ID" value="KAL3289344.1"/>
    <property type="molecule type" value="Genomic_DNA"/>
</dbReference>
<feature type="region of interest" description="Disordered" evidence="2">
    <location>
        <begin position="498"/>
        <end position="563"/>
    </location>
</feature>
<comment type="caution">
    <text evidence="3">The sequence shown here is derived from an EMBL/GenBank/DDBJ whole genome shotgun (WGS) entry which is preliminary data.</text>
</comment>
<keyword evidence="1" id="KW-0175">Coiled coil</keyword>
<reference evidence="3 4" key="1">
    <citation type="journal article" date="2021" name="BMC Biol.">
        <title>Horizontally acquired antibacterial genes associated with adaptive radiation of ladybird beetles.</title>
        <authorList>
            <person name="Li H.S."/>
            <person name="Tang X.F."/>
            <person name="Huang Y.H."/>
            <person name="Xu Z.Y."/>
            <person name="Chen M.L."/>
            <person name="Du X.Y."/>
            <person name="Qiu B.Y."/>
            <person name="Chen P.T."/>
            <person name="Zhang W."/>
            <person name="Slipinski A."/>
            <person name="Escalona H.E."/>
            <person name="Waterhouse R.M."/>
            <person name="Zwick A."/>
            <person name="Pang H."/>
        </authorList>
    </citation>
    <scope>NUCLEOTIDE SEQUENCE [LARGE SCALE GENOMIC DNA]</scope>
    <source>
        <strain evidence="3">SYSU2018</strain>
    </source>
</reference>
<evidence type="ECO:0000313" key="3">
    <source>
        <dbReference type="EMBL" id="KAL3289344.1"/>
    </source>
</evidence>
<proteinExistence type="predicted"/>
<gene>
    <name evidence="3" type="ORF">HHI36_022781</name>
</gene>
<feature type="compositionally biased region" description="Polar residues" evidence="2">
    <location>
        <begin position="73"/>
        <end position="108"/>
    </location>
</feature>
<sequence>MYSIWILEPDRKMLGSKLRSWMEAVRPKRKQNRKDKQIKSKNSNECPSPKIQNFEHISQITAQFEEKIESKLSSDGALQSEPTSSRYSVANLSSPESAYSTGYSTDGTSPGAAPDYYTGIKSKLEAKQPKTQCDMNPSNQQAGHKVASPLQENNNNSSNRSVLNTAVEVASPRQRNRIRTNPWLPTCINPVNKQWSNAFPAGLSDTKCVTNSNQYTVSSPKLRRKSLSSSSCSSLSGAETYWEGSEEDRTLNEMMGKYDESYVYEKETDILSDSEPTDLDTDIDTGQDGGDELEPQEGDMFYIDDGSFIETEPGENKNTGHCSYFNFQERRKVSRRKTTRKSRHKIISHKNNRTRTISSQRTEPASQHSYSRCDGSRSVGTTPLFNRRTQLPISKLALGEKLAKRSNSVYLYIDSINSIDRKDEEAEQKYEELIVEAEHLLRNIKTEGLSPRRLPGPANKRVELLRSAECPKSTRVVDLPSSNVPSFRLLSRPILQGGKQISLPKSPLSFRKPPERQSLHRSPKHKKKSSKTRKDIITSSSDDERPTLRAPPRSEPVKRKVYSSSSKNMIFYPNNSSPLPQRHRNSAESLRHQVLINTISNLKKSLENQSASLKQAYRSPVHCPPCL</sequence>
<accession>A0ABD2PEZ3</accession>
<evidence type="ECO:0000256" key="2">
    <source>
        <dbReference type="SAM" id="MobiDB-lite"/>
    </source>
</evidence>
<feature type="compositionally biased region" description="Basic residues" evidence="2">
    <location>
        <begin position="519"/>
        <end position="531"/>
    </location>
</feature>
<feature type="compositionally biased region" description="Acidic residues" evidence="2">
    <location>
        <begin position="270"/>
        <end position="295"/>
    </location>
</feature>
<organism evidence="3 4">
    <name type="scientific">Cryptolaemus montrouzieri</name>
    <dbReference type="NCBI Taxonomy" id="559131"/>
    <lineage>
        <taxon>Eukaryota</taxon>
        <taxon>Metazoa</taxon>
        <taxon>Ecdysozoa</taxon>
        <taxon>Arthropoda</taxon>
        <taxon>Hexapoda</taxon>
        <taxon>Insecta</taxon>
        <taxon>Pterygota</taxon>
        <taxon>Neoptera</taxon>
        <taxon>Endopterygota</taxon>
        <taxon>Coleoptera</taxon>
        <taxon>Polyphaga</taxon>
        <taxon>Cucujiformia</taxon>
        <taxon>Coccinelloidea</taxon>
        <taxon>Coccinellidae</taxon>
        <taxon>Scymninae</taxon>
        <taxon>Scymnini</taxon>
        <taxon>Cryptolaemus</taxon>
    </lineage>
</organism>
<feature type="compositionally biased region" description="Polar residues" evidence="2">
    <location>
        <begin position="354"/>
        <end position="370"/>
    </location>
</feature>
<protein>
    <submittedName>
        <fullName evidence="3">Uncharacterized protein</fullName>
    </submittedName>
</protein>
<dbReference type="Proteomes" id="UP001516400">
    <property type="component" value="Unassembled WGS sequence"/>
</dbReference>
<name>A0ABD2PEZ3_9CUCU</name>
<feature type="coiled-coil region" evidence="1">
    <location>
        <begin position="416"/>
        <end position="447"/>
    </location>
</feature>
<feature type="region of interest" description="Disordered" evidence="2">
    <location>
        <begin position="352"/>
        <end position="383"/>
    </location>
</feature>